<dbReference type="KEGG" id="mng:MNEG_9932"/>
<proteinExistence type="predicted"/>
<dbReference type="Proteomes" id="UP000054498">
    <property type="component" value="Unassembled WGS sequence"/>
</dbReference>
<dbReference type="RefSeq" id="XP_013897048.1">
    <property type="nucleotide sequence ID" value="XM_014041594.1"/>
</dbReference>
<organism evidence="1 2">
    <name type="scientific">Monoraphidium neglectum</name>
    <dbReference type="NCBI Taxonomy" id="145388"/>
    <lineage>
        <taxon>Eukaryota</taxon>
        <taxon>Viridiplantae</taxon>
        <taxon>Chlorophyta</taxon>
        <taxon>core chlorophytes</taxon>
        <taxon>Chlorophyceae</taxon>
        <taxon>CS clade</taxon>
        <taxon>Sphaeropleales</taxon>
        <taxon>Selenastraceae</taxon>
        <taxon>Monoraphidium</taxon>
    </lineage>
</organism>
<keyword evidence="2" id="KW-1185">Reference proteome</keyword>
<sequence>MSLDPDLALDEYLGSGNIQSYFKGTAFATIRALGAWEPGMERTIGGFNAVWRDFKERWGTVDITEAKRALETPEKLLSAAAVDPTIAAQLVWTVASLADGCPQLSAALARAGVDAAAAPELARLKDGSAGPDEEQWCADLLATARGRPRA</sequence>
<dbReference type="AlphaFoldDB" id="A0A0D2KR18"/>
<dbReference type="EMBL" id="KK102336">
    <property type="protein sequence ID" value="KIY98028.1"/>
    <property type="molecule type" value="Genomic_DNA"/>
</dbReference>
<protein>
    <submittedName>
        <fullName evidence="1">Uncharacterized protein</fullName>
    </submittedName>
</protein>
<evidence type="ECO:0000313" key="2">
    <source>
        <dbReference type="Proteomes" id="UP000054498"/>
    </source>
</evidence>
<accession>A0A0D2KR18</accession>
<dbReference type="GeneID" id="25742807"/>
<gene>
    <name evidence="1" type="ORF">MNEG_9932</name>
</gene>
<name>A0A0D2KR18_9CHLO</name>
<reference evidence="1 2" key="1">
    <citation type="journal article" date="2013" name="BMC Genomics">
        <title>Reconstruction of the lipid metabolism for the microalga Monoraphidium neglectum from its genome sequence reveals characteristics suitable for biofuel production.</title>
        <authorList>
            <person name="Bogen C."/>
            <person name="Al-Dilaimi A."/>
            <person name="Albersmeier A."/>
            <person name="Wichmann J."/>
            <person name="Grundmann M."/>
            <person name="Rupp O."/>
            <person name="Lauersen K.J."/>
            <person name="Blifernez-Klassen O."/>
            <person name="Kalinowski J."/>
            <person name="Goesmann A."/>
            <person name="Mussgnug J.H."/>
            <person name="Kruse O."/>
        </authorList>
    </citation>
    <scope>NUCLEOTIDE SEQUENCE [LARGE SCALE GENOMIC DNA]</scope>
    <source>
        <strain evidence="1 2">SAG 48.87</strain>
    </source>
</reference>
<evidence type="ECO:0000313" key="1">
    <source>
        <dbReference type="EMBL" id="KIY98028.1"/>
    </source>
</evidence>